<organism evidence="1">
    <name type="scientific">marine sediment metagenome</name>
    <dbReference type="NCBI Taxonomy" id="412755"/>
    <lineage>
        <taxon>unclassified sequences</taxon>
        <taxon>metagenomes</taxon>
        <taxon>ecological metagenomes</taxon>
    </lineage>
</organism>
<dbReference type="AlphaFoldDB" id="X1C8V5"/>
<evidence type="ECO:0000313" key="1">
    <source>
        <dbReference type="EMBL" id="GAH04491.1"/>
    </source>
</evidence>
<dbReference type="EMBL" id="BART01021858">
    <property type="protein sequence ID" value="GAH04491.1"/>
    <property type="molecule type" value="Genomic_DNA"/>
</dbReference>
<reference evidence="1" key="1">
    <citation type="journal article" date="2014" name="Front. Microbiol.">
        <title>High frequency of phylogenetically diverse reductive dehalogenase-homologous genes in deep subseafloor sedimentary metagenomes.</title>
        <authorList>
            <person name="Kawai M."/>
            <person name="Futagami T."/>
            <person name="Toyoda A."/>
            <person name="Takaki Y."/>
            <person name="Nishi S."/>
            <person name="Hori S."/>
            <person name="Arai W."/>
            <person name="Tsubouchi T."/>
            <person name="Morono Y."/>
            <person name="Uchiyama I."/>
            <person name="Ito T."/>
            <person name="Fujiyama A."/>
            <person name="Inagaki F."/>
            <person name="Takami H."/>
        </authorList>
    </citation>
    <scope>NUCLEOTIDE SEQUENCE</scope>
    <source>
        <strain evidence="1">Expedition CK06-06</strain>
    </source>
</reference>
<protein>
    <submittedName>
        <fullName evidence="1">Uncharacterized protein</fullName>
    </submittedName>
</protein>
<name>X1C8V5_9ZZZZ</name>
<proteinExistence type="predicted"/>
<accession>X1C8V5</accession>
<comment type="caution">
    <text evidence="1">The sequence shown here is derived from an EMBL/GenBank/DDBJ whole genome shotgun (WGS) entry which is preliminary data.</text>
</comment>
<gene>
    <name evidence="1" type="ORF">S01H4_40193</name>
</gene>
<sequence>MGCIYRYADMSRGFGKMFCSHKSNDIAGNPCVEQCPGVQSIEHAAFIDIIKKERGETS</sequence>